<evidence type="ECO:0000256" key="2">
    <source>
        <dbReference type="ARBA" id="ARBA00005406"/>
    </source>
</evidence>
<dbReference type="GO" id="GO:0050853">
    <property type="term" value="P:B cell receptor signaling pathway"/>
    <property type="evidence" value="ECO:0007669"/>
    <property type="project" value="Ensembl"/>
</dbReference>
<sequence length="363" mass="40464">MKMSQILLLLGFYMSEYAEAEGSSGREGGGGVCAIRESYFSARKGNRSSSCCCFSETSIKMPFQNSSSRTSRYKLILIGITVIFIVTVVIIVVAVLLQPSVKGTNGSEVLQWKGKGTTEHLHEIVLGRCYSFITAVNPELRDKDCFKIWELFQDAFMYKHPCSATEDDYRPLLDLGRHYIPCNKSLFWSKTKDLVHRYTQANNDFLTLEDTLLGYIADGLSWCGDPSSPGINYESCPKWSECENNPNSVFWKMASKMFAESACGTVQVMLNGSIEAGAFRNNSIFGSVEVVNLNPTKVSKMQIWLMNDIAGPERETCSGHSINILKDILESRKISVTCEDNFRPVQLFQCASNPDHASCKACP</sequence>
<dbReference type="Gene3D" id="1.20.82.10">
    <property type="entry name" value="ADP Ribosyl Cyclase, Chain A, domain 1"/>
    <property type="match status" value="1"/>
</dbReference>
<keyword evidence="12 23" id="KW-1133">Transmembrane helix</keyword>
<dbReference type="AlphaFoldDB" id="A0A8D0AZ70"/>
<dbReference type="GO" id="GO:0005886">
    <property type="term" value="C:plasma membrane"/>
    <property type="evidence" value="ECO:0007669"/>
    <property type="project" value="Ensembl"/>
</dbReference>
<evidence type="ECO:0000256" key="8">
    <source>
        <dbReference type="ARBA" id="ARBA00022692"/>
    </source>
</evidence>
<keyword evidence="7" id="KW-0808">Transferase</keyword>
<dbReference type="GO" id="GO:0009986">
    <property type="term" value="C:cell surface"/>
    <property type="evidence" value="ECO:0007669"/>
    <property type="project" value="Ensembl"/>
</dbReference>
<dbReference type="PANTHER" id="PTHR10912:SF5">
    <property type="entry name" value="ADP-RIBOSYL CYCLASE_CYCLIC ADP-RIBOSE HYDROLASE 1"/>
    <property type="match status" value="1"/>
</dbReference>
<comment type="similarity">
    <text evidence="2">Belongs to the ADP-ribosyl cyclase family.</text>
</comment>
<dbReference type="PANTHER" id="PTHR10912">
    <property type="entry name" value="ADP-RIBOSYL CYCLASE"/>
    <property type="match status" value="1"/>
</dbReference>
<evidence type="ECO:0000313" key="25">
    <source>
        <dbReference type="Ensembl" id="ENSSMRP00000000094.1"/>
    </source>
</evidence>
<dbReference type="GO" id="GO:0061809">
    <property type="term" value="F:NAD+ nucleosidase activity, cyclic ADP-ribose generating"/>
    <property type="evidence" value="ECO:0007669"/>
    <property type="project" value="UniProtKB-EC"/>
</dbReference>
<dbReference type="Pfam" id="PF02267">
    <property type="entry name" value="Rib_hydrolayse"/>
    <property type="match status" value="1"/>
</dbReference>
<evidence type="ECO:0000256" key="23">
    <source>
        <dbReference type="SAM" id="Phobius"/>
    </source>
</evidence>
<evidence type="ECO:0000256" key="18">
    <source>
        <dbReference type="ARBA" id="ARBA00030272"/>
    </source>
</evidence>
<evidence type="ECO:0000313" key="26">
    <source>
        <dbReference type="Proteomes" id="UP000694421"/>
    </source>
</evidence>
<keyword evidence="13" id="KW-0520">NAD</keyword>
<evidence type="ECO:0000256" key="6">
    <source>
        <dbReference type="ARBA" id="ARBA00015644"/>
    </source>
</evidence>
<feature type="transmembrane region" description="Helical" evidence="23">
    <location>
        <begin position="75"/>
        <end position="97"/>
    </location>
</feature>
<dbReference type="Ensembl" id="ENSSMRT00000000111.1">
    <property type="protein sequence ID" value="ENSSMRP00000000094.1"/>
    <property type="gene ID" value="ENSSMRG00000000079.1"/>
</dbReference>
<keyword evidence="14 23" id="KW-0472">Membrane</keyword>
<feature type="chain" id="PRO_5034154686" description="ADP-ribosyl cyclase/cyclic ADP-ribose hydrolase 1" evidence="24">
    <location>
        <begin position="21"/>
        <end position="363"/>
    </location>
</feature>
<evidence type="ECO:0000256" key="24">
    <source>
        <dbReference type="SAM" id="SignalP"/>
    </source>
</evidence>
<evidence type="ECO:0000256" key="22">
    <source>
        <dbReference type="ARBA" id="ARBA00049238"/>
    </source>
</evidence>
<proteinExistence type="inferred from homology"/>
<accession>A0A8D0AZ70</accession>
<evidence type="ECO:0000256" key="4">
    <source>
        <dbReference type="ARBA" id="ARBA00011982"/>
    </source>
</evidence>
<dbReference type="GO" id="GO:0042100">
    <property type="term" value="P:B cell proliferation"/>
    <property type="evidence" value="ECO:0007669"/>
    <property type="project" value="Ensembl"/>
</dbReference>
<feature type="signal peptide" evidence="24">
    <location>
        <begin position="1"/>
        <end position="20"/>
    </location>
</feature>
<comment type="subunit">
    <text evidence="3">Homodimer.</text>
</comment>
<evidence type="ECO:0000256" key="21">
    <source>
        <dbReference type="ARBA" id="ARBA00031840"/>
    </source>
</evidence>
<comment type="subcellular location">
    <subcellularLocation>
        <location evidence="1">Membrane</location>
        <topology evidence="1">Single-pass type II membrane protein</topology>
    </subcellularLocation>
</comment>
<evidence type="ECO:0000256" key="15">
    <source>
        <dbReference type="ARBA" id="ARBA00023157"/>
    </source>
</evidence>
<dbReference type="GO" id="GO:0030890">
    <property type="term" value="P:positive regulation of B cell proliferation"/>
    <property type="evidence" value="ECO:0007669"/>
    <property type="project" value="Ensembl"/>
</dbReference>
<dbReference type="GO" id="GO:0016740">
    <property type="term" value="F:transferase activity"/>
    <property type="evidence" value="ECO:0007669"/>
    <property type="project" value="UniProtKB-KW"/>
</dbReference>
<evidence type="ECO:0000256" key="20">
    <source>
        <dbReference type="ARBA" id="ARBA00031355"/>
    </source>
</evidence>
<evidence type="ECO:0000256" key="3">
    <source>
        <dbReference type="ARBA" id="ARBA00011738"/>
    </source>
</evidence>
<dbReference type="EC" id="3.2.2.6" evidence="4"/>
<dbReference type="InterPro" id="IPR003193">
    <property type="entry name" value="ADP-ribosyl_cyclase"/>
</dbReference>
<dbReference type="GO" id="GO:0016849">
    <property type="term" value="F:phosphorus-oxygen lyase activity"/>
    <property type="evidence" value="ECO:0007669"/>
    <property type="project" value="Ensembl"/>
</dbReference>
<keyword evidence="9" id="KW-0378">Hydrolase</keyword>
<evidence type="ECO:0000256" key="11">
    <source>
        <dbReference type="ARBA" id="ARBA00022968"/>
    </source>
</evidence>
<keyword evidence="11" id="KW-0735">Signal-anchor</keyword>
<dbReference type="GO" id="GO:0045892">
    <property type="term" value="P:negative regulation of DNA-templated transcription"/>
    <property type="evidence" value="ECO:0007669"/>
    <property type="project" value="Ensembl"/>
</dbReference>
<keyword evidence="26" id="KW-1185">Reference proteome</keyword>
<dbReference type="GO" id="GO:0045893">
    <property type="term" value="P:positive regulation of DNA-templated transcription"/>
    <property type="evidence" value="ECO:0007669"/>
    <property type="project" value="Ensembl"/>
</dbReference>
<evidence type="ECO:0000256" key="9">
    <source>
        <dbReference type="ARBA" id="ARBA00022801"/>
    </source>
</evidence>
<reference evidence="25" key="1">
    <citation type="submission" date="2025-08" db="UniProtKB">
        <authorList>
            <consortium name="Ensembl"/>
        </authorList>
    </citation>
    <scope>IDENTIFICATION</scope>
</reference>
<comment type="catalytic activity">
    <reaction evidence="22">
        <text>NAD(+) + H2O = ADP-D-ribose + nicotinamide + H(+)</text>
        <dbReference type="Rhea" id="RHEA:16301"/>
        <dbReference type="ChEBI" id="CHEBI:15377"/>
        <dbReference type="ChEBI" id="CHEBI:15378"/>
        <dbReference type="ChEBI" id="CHEBI:17154"/>
        <dbReference type="ChEBI" id="CHEBI:57540"/>
        <dbReference type="ChEBI" id="CHEBI:57967"/>
        <dbReference type="EC" id="3.2.2.6"/>
    </reaction>
</comment>
<dbReference type="SUPFAM" id="SSF52309">
    <property type="entry name" value="N-(deoxy)ribosyltransferase-like"/>
    <property type="match status" value="1"/>
</dbReference>
<protein>
    <recommendedName>
        <fullName evidence="6">ADP-ribosyl cyclase/cyclic ADP-ribose hydrolase 1</fullName>
        <ecNumber evidence="5">2.4.99.20</ecNumber>
        <ecNumber evidence="4">3.2.2.6</ecNumber>
    </recommendedName>
    <alternativeName>
        <fullName evidence="21">2'-phospho-ADP-ribosyl cyclase</fullName>
    </alternativeName>
    <alternativeName>
        <fullName evidence="19">2'-phospho-ADP-ribosyl cyclase/2'-phospho-cyclic-ADP-ribose transferase</fullName>
    </alternativeName>
    <alternativeName>
        <fullName evidence="17">2'-phospho-cyclic-ADP-ribose transferase</fullName>
    </alternativeName>
    <alternativeName>
        <fullName evidence="20">ADP-ribosyl cyclase 1</fullName>
    </alternativeName>
    <alternativeName>
        <fullName evidence="18">Cyclic ADP-ribose hydrolase 1</fullName>
    </alternativeName>
</protein>
<reference evidence="25" key="2">
    <citation type="submission" date="2025-09" db="UniProtKB">
        <authorList>
            <consortium name="Ensembl"/>
        </authorList>
    </citation>
    <scope>IDENTIFICATION</scope>
</reference>
<dbReference type="CDD" id="cd04759">
    <property type="entry name" value="Rib_hydrolase"/>
    <property type="match status" value="1"/>
</dbReference>
<name>A0A8D0AZ70_SALMN</name>
<evidence type="ECO:0000256" key="5">
    <source>
        <dbReference type="ARBA" id="ARBA00012600"/>
    </source>
</evidence>
<evidence type="ECO:0000256" key="19">
    <source>
        <dbReference type="ARBA" id="ARBA00030418"/>
    </source>
</evidence>
<dbReference type="GO" id="GO:0043066">
    <property type="term" value="P:negative regulation of apoptotic process"/>
    <property type="evidence" value="ECO:0007669"/>
    <property type="project" value="Ensembl"/>
</dbReference>
<keyword evidence="10" id="KW-0521">NADP</keyword>
<dbReference type="Gene3D" id="3.40.50.720">
    <property type="entry name" value="NAD(P)-binding Rossmann-like Domain"/>
    <property type="match status" value="1"/>
</dbReference>
<dbReference type="GeneTree" id="ENSGT00390000017291"/>
<evidence type="ECO:0000256" key="1">
    <source>
        <dbReference type="ARBA" id="ARBA00004606"/>
    </source>
</evidence>
<evidence type="ECO:0000256" key="16">
    <source>
        <dbReference type="ARBA" id="ARBA00023180"/>
    </source>
</evidence>
<keyword evidence="8 23" id="KW-0812">Transmembrane</keyword>
<evidence type="ECO:0000256" key="12">
    <source>
        <dbReference type="ARBA" id="ARBA00022989"/>
    </source>
</evidence>
<dbReference type="EC" id="2.4.99.20" evidence="5"/>
<organism evidence="25 26">
    <name type="scientific">Salvator merianae</name>
    <name type="common">Argentine black and white tegu</name>
    <name type="synonym">Tupinambis merianae</name>
    <dbReference type="NCBI Taxonomy" id="96440"/>
    <lineage>
        <taxon>Eukaryota</taxon>
        <taxon>Metazoa</taxon>
        <taxon>Chordata</taxon>
        <taxon>Craniata</taxon>
        <taxon>Vertebrata</taxon>
        <taxon>Euteleostomi</taxon>
        <taxon>Lepidosauria</taxon>
        <taxon>Squamata</taxon>
        <taxon>Bifurcata</taxon>
        <taxon>Unidentata</taxon>
        <taxon>Episquamata</taxon>
        <taxon>Laterata</taxon>
        <taxon>Teiioidea</taxon>
        <taxon>Teiidae</taxon>
        <taxon>Salvator</taxon>
    </lineage>
</organism>
<evidence type="ECO:0000256" key="14">
    <source>
        <dbReference type="ARBA" id="ARBA00023136"/>
    </source>
</evidence>
<evidence type="ECO:0000256" key="17">
    <source>
        <dbReference type="ARBA" id="ARBA00029787"/>
    </source>
</evidence>
<keyword evidence="15" id="KW-1015">Disulfide bond</keyword>
<dbReference type="GO" id="GO:0009410">
    <property type="term" value="P:response to xenobiotic stimulus"/>
    <property type="evidence" value="ECO:0007669"/>
    <property type="project" value="Ensembl"/>
</dbReference>
<evidence type="ECO:0000256" key="13">
    <source>
        <dbReference type="ARBA" id="ARBA00023027"/>
    </source>
</evidence>
<evidence type="ECO:0000256" key="7">
    <source>
        <dbReference type="ARBA" id="ARBA00022679"/>
    </source>
</evidence>
<evidence type="ECO:0000256" key="10">
    <source>
        <dbReference type="ARBA" id="ARBA00022857"/>
    </source>
</evidence>
<dbReference type="GO" id="GO:0042802">
    <property type="term" value="F:identical protein binding"/>
    <property type="evidence" value="ECO:0007669"/>
    <property type="project" value="Ensembl"/>
</dbReference>
<keyword evidence="16" id="KW-0325">Glycoprotein</keyword>
<dbReference type="Proteomes" id="UP000694421">
    <property type="component" value="Unplaced"/>
</dbReference>
<keyword evidence="24" id="KW-0732">Signal</keyword>